<proteinExistence type="predicted"/>
<gene>
    <name evidence="1" type="ORF">HMPREF3213_02523</name>
</gene>
<dbReference type="AlphaFoldDB" id="A0A133KJJ2"/>
<reference evidence="2" key="1">
    <citation type="submission" date="2016-01" db="EMBL/GenBank/DDBJ databases">
        <authorList>
            <person name="Mitreva M."/>
            <person name="Pepin K.H."/>
            <person name="Mihindukulasuriya K.A."/>
            <person name="Fulton R."/>
            <person name="Fronick C."/>
            <person name="O'Laughlin M."/>
            <person name="Miner T."/>
            <person name="Herter B."/>
            <person name="Rosa B.A."/>
            <person name="Cordes M."/>
            <person name="Tomlinson C."/>
            <person name="Wollam A."/>
            <person name="Palsikar V.B."/>
            <person name="Mardis E.R."/>
            <person name="Wilson R.K."/>
        </authorList>
    </citation>
    <scope>NUCLEOTIDE SEQUENCE [LARGE SCALE GENOMIC DNA]</scope>
    <source>
        <strain evidence="2">GED7749B</strain>
    </source>
</reference>
<dbReference type="Proteomes" id="UP000070376">
    <property type="component" value="Unassembled WGS sequence"/>
</dbReference>
<protein>
    <submittedName>
        <fullName evidence="1">Uncharacterized protein</fullName>
    </submittedName>
</protein>
<name>A0A133KJJ2_HEYCO</name>
<organism evidence="1 2">
    <name type="scientific">Heyndrickxia coagulans</name>
    <name type="common">Weizmannia coagulans</name>
    <dbReference type="NCBI Taxonomy" id="1398"/>
    <lineage>
        <taxon>Bacteria</taxon>
        <taxon>Bacillati</taxon>
        <taxon>Bacillota</taxon>
        <taxon>Bacilli</taxon>
        <taxon>Bacillales</taxon>
        <taxon>Bacillaceae</taxon>
        <taxon>Heyndrickxia</taxon>
    </lineage>
</organism>
<dbReference type="PATRIC" id="fig|1398.22.peg.2525"/>
<dbReference type="EMBL" id="LRPN01000109">
    <property type="protein sequence ID" value="KWZ79747.1"/>
    <property type="molecule type" value="Genomic_DNA"/>
</dbReference>
<sequence>MILPLCCLLPKVIHPKFVSGLDAGNCSSFYLASCLIYLVYGV</sequence>
<comment type="caution">
    <text evidence="1">The sequence shown here is derived from an EMBL/GenBank/DDBJ whole genome shotgun (WGS) entry which is preliminary data.</text>
</comment>
<evidence type="ECO:0000313" key="2">
    <source>
        <dbReference type="Proteomes" id="UP000070376"/>
    </source>
</evidence>
<accession>A0A133KJJ2</accession>
<evidence type="ECO:0000313" key="1">
    <source>
        <dbReference type="EMBL" id="KWZ79747.1"/>
    </source>
</evidence>